<gene>
    <name evidence="14" type="ORF">TEA_008848</name>
</gene>
<organism evidence="14 15">
    <name type="scientific">Camellia sinensis var. sinensis</name>
    <name type="common">China tea</name>
    <dbReference type="NCBI Taxonomy" id="542762"/>
    <lineage>
        <taxon>Eukaryota</taxon>
        <taxon>Viridiplantae</taxon>
        <taxon>Streptophyta</taxon>
        <taxon>Embryophyta</taxon>
        <taxon>Tracheophyta</taxon>
        <taxon>Spermatophyta</taxon>
        <taxon>Magnoliopsida</taxon>
        <taxon>eudicotyledons</taxon>
        <taxon>Gunneridae</taxon>
        <taxon>Pentapetalae</taxon>
        <taxon>asterids</taxon>
        <taxon>Ericales</taxon>
        <taxon>Theaceae</taxon>
        <taxon>Camellia</taxon>
    </lineage>
</organism>
<keyword evidence="5" id="KW-0472">Membrane</keyword>
<dbReference type="PRINTS" id="PR00382">
    <property type="entry name" value="LIPIDTRNSFER"/>
</dbReference>
<dbReference type="GO" id="GO:0008289">
    <property type="term" value="F:lipid binding"/>
    <property type="evidence" value="ECO:0007669"/>
    <property type="project" value="UniProtKB-KW"/>
</dbReference>
<evidence type="ECO:0000256" key="9">
    <source>
        <dbReference type="ARBA" id="ARBA00023180"/>
    </source>
</evidence>
<protein>
    <recommendedName>
        <fullName evidence="13">Bifunctional inhibitor/plant lipid transfer protein/seed storage helical domain-containing protein</fullName>
    </recommendedName>
</protein>
<feature type="domain" description="Bifunctional inhibitor/plant lipid transfer protein/seed storage helical" evidence="13">
    <location>
        <begin position="31"/>
        <end position="108"/>
    </location>
</feature>
<comment type="subcellular location">
    <subcellularLocation>
        <location evidence="1">Cell membrane</location>
        <topology evidence="1">Lipid-anchor</topology>
        <topology evidence="1">GPI-anchor</topology>
    </subcellularLocation>
</comment>
<dbReference type="GO" id="GO:0005886">
    <property type="term" value="C:plasma membrane"/>
    <property type="evidence" value="ECO:0007669"/>
    <property type="project" value="UniProtKB-SubCell"/>
</dbReference>
<evidence type="ECO:0000256" key="7">
    <source>
        <dbReference type="ARBA" id="ARBA00023121"/>
    </source>
</evidence>
<keyword evidence="4" id="KW-1003">Cell membrane</keyword>
<dbReference type="SUPFAM" id="SSF47699">
    <property type="entry name" value="Bifunctional inhibitor/lipid-transfer protein/seed storage 2S albumin"/>
    <property type="match status" value="1"/>
</dbReference>
<dbReference type="SMART" id="SM00499">
    <property type="entry name" value="AAI"/>
    <property type="match status" value="1"/>
</dbReference>
<evidence type="ECO:0000313" key="14">
    <source>
        <dbReference type="EMBL" id="THG09517.1"/>
    </source>
</evidence>
<feature type="compositionally biased region" description="Low complexity" evidence="11">
    <location>
        <begin position="125"/>
        <end position="142"/>
    </location>
</feature>
<dbReference type="Proteomes" id="UP000306102">
    <property type="component" value="Unassembled WGS sequence"/>
</dbReference>
<dbReference type="GO" id="GO:0098552">
    <property type="term" value="C:side of membrane"/>
    <property type="evidence" value="ECO:0007669"/>
    <property type="project" value="UniProtKB-KW"/>
</dbReference>
<evidence type="ECO:0000256" key="3">
    <source>
        <dbReference type="ARBA" id="ARBA00022448"/>
    </source>
</evidence>
<evidence type="ECO:0000256" key="11">
    <source>
        <dbReference type="SAM" id="MobiDB-lite"/>
    </source>
</evidence>
<dbReference type="InterPro" id="IPR043325">
    <property type="entry name" value="LTSS"/>
</dbReference>
<feature type="chain" id="PRO_5020251404" description="Bifunctional inhibitor/plant lipid transfer protein/seed storage helical domain-containing protein" evidence="12">
    <location>
        <begin position="26"/>
        <end position="200"/>
    </location>
</feature>
<dbReference type="FunFam" id="1.10.110.10:FF:000001">
    <property type="entry name" value="Bifunctional inhibitor/lipid-transfer protein/seed storage 2S albumin superfamily protein"/>
    <property type="match status" value="1"/>
</dbReference>
<keyword evidence="8" id="KW-1015">Disulfide bond</keyword>
<keyword evidence="3" id="KW-0813">Transport</keyword>
<keyword evidence="15" id="KW-1185">Reference proteome</keyword>
<keyword evidence="6 12" id="KW-0732">Signal</keyword>
<comment type="similarity">
    <text evidence="2">Belongs to the plant LTP family.</text>
</comment>
<dbReference type="AlphaFoldDB" id="A0A4V3WMQ4"/>
<comment type="caution">
    <text evidence="14">The sequence shown here is derived from an EMBL/GenBank/DDBJ whole genome shotgun (WGS) entry which is preliminary data.</text>
</comment>
<evidence type="ECO:0000256" key="5">
    <source>
        <dbReference type="ARBA" id="ARBA00022622"/>
    </source>
</evidence>
<evidence type="ECO:0000256" key="6">
    <source>
        <dbReference type="ARBA" id="ARBA00022729"/>
    </source>
</evidence>
<dbReference type="CDD" id="cd00010">
    <property type="entry name" value="AAI_LTSS"/>
    <property type="match status" value="1"/>
</dbReference>
<proteinExistence type="inferred from homology"/>
<dbReference type="InterPro" id="IPR000528">
    <property type="entry name" value="Plant_nsLTP"/>
</dbReference>
<dbReference type="PANTHER" id="PTHR33044">
    <property type="entry name" value="BIFUNCTIONAL INHIBITOR/LIPID-TRANSFER PROTEIN/SEED STORAGE 2S ALBUMIN SUPERFAMILY PROTEIN-RELATED"/>
    <property type="match status" value="1"/>
</dbReference>
<dbReference type="PROSITE" id="PS51257">
    <property type="entry name" value="PROKAR_LIPOPROTEIN"/>
    <property type="match status" value="1"/>
</dbReference>
<keyword evidence="9" id="KW-0325">Glycoprotein</keyword>
<evidence type="ECO:0000256" key="8">
    <source>
        <dbReference type="ARBA" id="ARBA00023157"/>
    </source>
</evidence>
<dbReference type="STRING" id="542762.A0A4V3WMQ4"/>
<dbReference type="InterPro" id="IPR016140">
    <property type="entry name" value="Bifunc_inhib/LTP/seed_store"/>
</dbReference>
<evidence type="ECO:0000313" key="15">
    <source>
        <dbReference type="Proteomes" id="UP000306102"/>
    </source>
</evidence>
<feature type="region of interest" description="Disordered" evidence="11">
    <location>
        <begin position="108"/>
        <end position="173"/>
    </location>
</feature>
<reference evidence="14 15" key="1">
    <citation type="journal article" date="2018" name="Proc. Natl. Acad. Sci. U.S.A.">
        <title>Draft genome sequence of Camellia sinensis var. sinensis provides insights into the evolution of the tea genome and tea quality.</title>
        <authorList>
            <person name="Wei C."/>
            <person name="Yang H."/>
            <person name="Wang S."/>
            <person name="Zhao J."/>
            <person name="Liu C."/>
            <person name="Gao L."/>
            <person name="Xia E."/>
            <person name="Lu Y."/>
            <person name="Tai Y."/>
            <person name="She G."/>
            <person name="Sun J."/>
            <person name="Cao H."/>
            <person name="Tong W."/>
            <person name="Gao Q."/>
            <person name="Li Y."/>
            <person name="Deng W."/>
            <person name="Jiang X."/>
            <person name="Wang W."/>
            <person name="Chen Q."/>
            <person name="Zhang S."/>
            <person name="Li H."/>
            <person name="Wu J."/>
            <person name="Wang P."/>
            <person name="Li P."/>
            <person name="Shi C."/>
            <person name="Zheng F."/>
            <person name="Jian J."/>
            <person name="Huang B."/>
            <person name="Shan D."/>
            <person name="Shi M."/>
            <person name="Fang C."/>
            <person name="Yue Y."/>
            <person name="Li F."/>
            <person name="Li D."/>
            <person name="Wei S."/>
            <person name="Han B."/>
            <person name="Jiang C."/>
            <person name="Yin Y."/>
            <person name="Xia T."/>
            <person name="Zhang Z."/>
            <person name="Bennetzen J.L."/>
            <person name="Zhao S."/>
            <person name="Wan X."/>
        </authorList>
    </citation>
    <scope>NUCLEOTIDE SEQUENCE [LARGE SCALE GENOMIC DNA]</scope>
    <source>
        <strain evidence="15">cv. Shuchazao</strain>
        <tissue evidence="14">Leaf</tissue>
    </source>
</reference>
<feature type="signal peptide" evidence="12">
    <location>
        <begin position="1"/>
        <end position="25"/>
    </location>
</feature>
<dbReference type="InterPro" id="IPR036312">
    <property type="entry name" value="Bifun_inhib/LTP/seed_sf"/>
</dbReference>
<dbReference type="Gene3D" id="1.10.110.10">
    <property type="entry name" value="Plant lipid-transfer and hydrophobic proteins"/>
    <property type="match status" value="1"/>
</dbReference>
<evidence type="ECO:0000256" key="12">
    <source>
        <dbReference type="SAM" id="SignalP"/>
    </source>
</evidence>
<keyword evidence="5" id="KW-0336">GPI-anchor</keyword>
<feature type="compositionally biased region" description="Polar residues" evidence="11">
    <location>
        <begin position="154"/>
        <end position="165"/>
    </location>
</feature>
<keyword evidence="7" id="KW-0446">Lipid-binding</keyword>
<evidence type="ECO:0000256" key="2">
    <source>
        <dbReference type="ARBA" id="ARBA00009748"/>
    </source>
</evidence>
<evidence type="ECO:0000256" key="10">
    <source>
        <dbReference type="ARBA" id="ARBA00023288"/>
    </source>
</evidence>
<evidence type="ECO:0000256" key="4">
    <source>
        <dbReference type="ARBA" id="ARBA00022475"/>
    </source>
</evidence>
<name>A0A4V3WMQ4_CAMSN</name>
<keyword evidence="10" id="KW-0449">Lipoprotein</keyword>
<dbReference type="Pfam" id="PF14368">
    <property type="entry name" value="LTP_2"/>
    <property type="match status" value="1"/>
</dbReference>
<evidence type="ECO:0000259" key="13">
    <source>
        <dbReference type="SMART" id="SM00499"/>
    </source>
</evidence>
<evidence type="ECO:0000256" key="1">
    <source>
        <dbReference type="ARBA" id="ARBA00004609"/>
    </source>
</evidence>
<dbReference type="EMBL" id="SDRB02008475">
    <property type="protein sequence ID" value="THG09517.1"/>
    <property type="molecule type" value="Genomic_DNA"/>
</dbReference>
<accession>A0A4V3WMQ4</accession>
<dbReference type="GO" id="GO:0006869">
    <property type="term" value="P:lipid transport"/>
    <property type="evidence" value="ECO:0007669"/>
    <property type="project" value="InterPro"/>
</dbReference>
<sequence>MALQRIQMGAVILAMMAVLWAGVAAQSSSSCTNAIISMSSCLNYITGNSLTPSSGCCSQFANVVRSQPQCLCQLLSGGGSILGININQTRALALPRACNVQTPPISRCNEPAASPSASPSPSPSTSPTVTTASPTVKTASPAVSPAGTPEAPNTVPSGTGSKTVPSSQSGSSDASSTRMAISLLFFLLFVASYASTSTIC</sequence>